<dbReference type="Pfam" id="PF00646">
    <property type="entry name" value="F-box"/>
    <property type="match status" value="1"/>
</dbReference>
<sequence length="475" mass="53886">MNMCRSGLLDRISGLPDTVLHHILSLLPTKQVVQTCILSKRWISLWRYVTSLDFDQDLFLVQDPNRLWNSMKQGPIDFVKFVDSVMFLRDQLSNIQSLRLWFDEEQGNEDMSMINTWISVAISRNIEVLDIKLYDSAEFIPRLFTCSPLKVLKLKSSYQKLNLPSAICLPSLQTLCLTGISVEAEGLTKLISSCSNLGTLILDYCDISSPNDLFVISNPQLETLIIKGHIPFIEIFAPRLVHFKIEGGDSKVSTCLIKSISNFESLVDADINIGVNSSRPTKQFLRALCSAKSLTFHSMFIVSFGNENFERDTLQWIESPEAALEWIQFPFNNLKFLKLGTWFTDGEVPVINKLLRFSPTLETLVIKNDGVQELLEEKSLAENVPFEYKLSLLKSVEFLMFQGAENEVKFVKFFMNNAVKLEKLIIKSPNRISPNKKVLAEIKNISKLLLTHPRLGNLSFDATSDDCTSVTCSFV</sequence>
<organism evidence="2 3">
    <name type="scientific">Thalictrum thalictroides</name>
    <name type="common">Rue-anemone</name>
    <name type="synonym">Anemone thalictroides</name>
    <dbReference type="NCBI Taxonomy" id="46969"/>
    <lineage>
        <taxon>Eukaryota</taxon>
        <taxon>Viridiplantae</taxon>
        <taxon>Streptophyta</taxon>
        <taxon>Embryophyta</taxon>
        <taxon>Tracheophyta</taxon>
        <taxon>Spermatophyta</taxon>
        <taxon>Magnoliopsida</taxon>
        <taxon>Ranunculales</taxon>
        <taxon>Ranunculaceae</taxon>
        <taxon>Thalictroideae</taxon>
        <taxon>Thalictrum</taxon>
    </lineage>
</organism>
<dbReference type="PANTHER" id="PTHR31900:SF30">
    <property type="entry name" value="SUPERFAMILY PROTEIN, PUTATIVE-RELATED"/>
    <property type="match status" value="1"/>
</dbReference>
<dbReference type="Gene3D" id="1.20.1280.50">
    <property type="match status" value="1"/>
</dbReference>
<dbReference type="SUPFAM" id="SSF81383">
    <property type="entry name" value="F-box domain"/>
    <property type="match status" value="1"/>
</dbReference>
<protein>
    <submittedName>
        <fullName evidence="2">Fbd-associated f-box protein</fullName>
    </submittedName>
</protein>
<evidence type="ECO:0000313" key="2">
    <source>
        <dbReference type="EMBL" id="KAF5185181.1"/>
    </source>
</evidence>
<dbReference type="Proteomes" id="UP000554482">
    <property type="component" value="Unassembled WGS sequence"/>
</dbReference>
<dbReference type="SUPFAM" id="SSF52058">
    <property type="entry name" value="L domain-like"/>
    <property type="match status" value="1"/>
</dbReference>
<keyword evidence="3" id="KW-1185">Reference proteome</keyword>
<gene>
    <name evidence="2" type="ORF">FRX31_025232</name>
</gene>
<reference evidence="2 3" key="1">
    <citation type="submission" date="2020-06" db="EMBL/GenBank/DDBJ databases">
        <title>Transcriptomic and genomic resources for Thalictrum thalictroides and T. hernandezii: Facilitating candidate gene discovery in an emerging model plant lineage.</title>
        <authorList>
            <person name="Arias T."/>
            <person name="Riano-Pachon D.M."/>
            <person name="Di Stilio V.S."/>
        </authorList>
    </citation>
    <scope>NUCLEOTIDE SEQUENCE [LARGE SCALE GENOMIC DNA]</scope>
    <source>
        <strain evidence="3">cv. WT478/WT964</strain>
        <tissue evidence="2">Leaves</tissue>
    </source>
</reference>
<dbReference type="AlphaFoldDB" id="A0A7J6VK85"/>
<proteinExistence type="predicted"/>
<dbReference type="InterPro" id="IPR032675">
    <property type="entry name" value="LRR_dom_sf"/>
</dbReference>
<accession>A0A7J6VK85</accession>
<dbReference type="InterPro" id="IPR050232">
    <property type="entry name" value="FBL13/AtMIF1-like"/>
</dbReference>
<dbReference type="CDD" id="cd22160">
    <property type="entry name" value="F-box_AtFBL13-like"/>
    <property type="match status" value="1"/>
</dbReference>
<dbReference type="Gene3D" id="3.80.10.10">
    <property type="entry name" value="Ribonuclease Inhibitor"/>
    <property type="match status" value="1"/>
</dbReference>
<evidence type="ECO:0000313" key="3">
    <source>
        <dbReference type="Proteomes" id="UP000554482"/>
    </source>
</evidence>
<dbReference type="Pfam" id="PF23622">
    <property type="entry name" value="LRR_At1g61320_AtMIF1"/>
    <property type="match status" value="1"/>
</dbReference>
<dbReference type="InterPro" id="IPR001810">
    <property type="entry name" value="F-box_dom"/>
</dbReference>
<dbReference type="SMART" id="SM00579">
    <property type="entry name" value="FBD"/>
    <property type="match status" value="1"/>
</dbReference>
<dbReference type="InterPro" id="IPR006566">
    <property type="entry name" value="FBD"/>
</dbReference>
<dbReference type="PROSITE" id="PS50181">
    <property type="entry name" value="FBOX"/>
    <property type="match status" value="1"/>
</dbReference>
<dbReference type="PANTHER" id="PTHR31900">
    <property type="entry name" value="F-BOX/RNI SUPERFAMILY PROTEIN-RELATED"/>
    <property type="match status" value="1"/>
</dbReference>
<dbReference type="EMBL" id="JABWDY010031054">
    <property type="protein sequence ID" value="KAF5185181.1"/>
    <property type="molecule type" value="Genomic_DNA"/>
</dbReference>
<name>A0A7J6VK85_THATH</name>
<dbReference type="InterPro" id="IPR053781">
    <property type="entry name" value="F-box_AtFBL13-like"/>
</dbReference>
<comment type="caution">
    <text evidence="2">The sequence shown here is derived from an EMBL/GenBank/DDBJ whole genome shotgun (WGS) entry which is preliminary data.</text>
</comment>
<dbReference type="InterPro" id="IPR036047">
    <property type="entry name" value="F-box-like_dom_sf"/>
</dbReference>
<dbReference type="InterPro" id="IPR055357">
    <property type="entry name" value="LRR_At1g61320_AtMIF1"/>
</dbReference>
<feature type="domain" description="F-box" evidence="1">
    <location>
        <begin position="9"/>
        <end position="71"/>
    </location>
</feature>
<evidence type="ECO:0000259" key="1">
    <source>
        <dbReference type="PROSITE" id="PS50181"/>
    </source>
</evidence>
<dbReference type="OrthoDB" id="612216at2759"/>